<evidence type="ECO:0000313" key="1">
    <source>
        <dbReference type="EMBL" id="AVP87473.1"/>
    </source>
</evidence>
<protein>
    <submittedName>
        <fullName evidence="1">Uncharacterized protein</fullName>
    </submittedName>
</protein>
<evidence type="ECO:0000313" key="2">
    <source>
        <dbReference type="Proteomes" id="UP000241762"/>
    </source>
</evidence>
<reference evidence="1 2" key="1">
    <citation type="submission" date="2018-03" db="EMBL/GenBank/DDBJ databases">
        <title>A gene transfer event suggests a long-term partnership between eustigmatophyte algae and a novel lineage of endosymbiotic bacteria.</title>
        <authorList>
            <person name="Yurchenko T."/>
            <person name="Sevcikova T."/>
            <person name="Pribyl P."/>
            <person name="El Karkouri K."/>
            <person name="Klimes V."/>
            <person name="Amaral R."/>
            <person name="Zbrankova V."/>
            <person name="Kim E."/>
            <person name="Raoult D."/>
            <person name="Santos L.M.A."/>
            <person name="Elias M."/>
        </authorList>
    </citation>
    <scope>NUCLEOTIDE SEQUENCE [LARGE SCALE GENOMIC DNA]</scope>
    <source>
        <strain evidence="1">CCALA 838</strain>
    </source>
</reference>
<organism evidence="1 2">
    <name type="scientific">Candidatus Phycorickettsia trachydisci</name>
    <dbReference type="NCBI Taxonomy" id="2115978"/>
    <lineage>
        <taxon>Bacteria</taxon>
        <taxon>Pseudomonadati</taxon>
        <taxon>Pseudomonadota</taxon>
        <taxon>Alphaproteobacteria</taxon>
        <taxon>Rickettsiales</taxon>
        <taxon>Rickettsiaceae</taxon>
        <taxon>Candidatus Phycorickettsia</taxon>
    </lineage>
</organism>
<dbReference type="KEGG" id="ptc:phytr_5270"/>
<proteinExistence type="predicted"/>
<accession>A0A2P1P879</accession>
<gene>
    <name evidence="1" type="ORF">phytr_5270</name>
</gene>
<dbReference type="EMBL" id="CP027845">
    <property type="protein sequence ID" value="AVP87473.1"/>
    <property type="molecule type" value="Genomic_DNA"/>
</dbReference>
<dbReference type="AlphaFoldDB" id="A0A2P1P879"/>
<keyword evidence="2" id="KW-1185">Reference proteome</keyword>
<sequence>MSLTSLNYRCSIVPKQFNNLEYMTIPSYSPTPTPYEEALAGAISEALHGILLGTSALYNSTTNTVKSEFNTHTISNYIKKMIDYGSEGIVGLTTNILTDHDINNQLPLEKPLENIIGEIAQDGSEIPGS</sequence>
<name>A0A2P1P879_9RICK</name>
<dbReference type="Proteomes" id="UP000241762">
    <property type="component" value="Chromosome"/>
</dbReference>